<proteinExistence type="predicted"/>
<organism evidence="4 5">
    <name type="scientific">Equus caballus</name>
    <name type="common">Horse</name>
    <dbReference type="NCBI Taxonomy" id="9796"/>
    <lineage>
        <taxon>Eukaryota</taxon>
        <taxon>Metazoa</taxon>
        <taxon>Chordata</taxon>
        <taxon>Craniata</taxon>
        <taxon>Vertebrata</taxon>
        <taxon>Euteleostomi</taxon>
        <taxon>Mammalia</taxon>
        <taxon>Eutheria</taxon>
        <taxon>Laurasiatheria</taxon>
        <taxon>Perissodactyla</taxon>
        <taxon>Equidae</taxon>
        <taxon>Equus</taxon>
    </lineage>
</organism>
<evidence type="ECO:0000256" key="1">
    <source>
        <dbReference type="ARBA" id="ARBA00022729"/>
    </source>
</evidence>
<dbReference type="InterPro" id="IPR036404">
    <property type="entry name" value="Jacalin-like_lectin_dom_sf"/>
</dbReference>
<dbReference type="InterPro" id="IPR052321">
    <property type="entry name" value="PolyBind_ProtTraffic"/>
</dbReference>
<dbReference type="Ensembl" id="ENSECAT00000056896.2">
    <property type="protein sequence ID" value="ENSECAP00000026490.2"/>
    <property type="gene ID" value="ENSECAG00000035748.2"/>
</dbReference>
<accession>A0A3Q2KS55</accession>
<dbReference type="AlphaFoldDB" id="A0A3Q2KS55"/>
<keyword evidence="2" id="KW-0430">Lectin</keyword>
<protein>
    <recommendedName>
        <fullName evidence="3">Jacalin-type lectin domain-containing protein</fullName>
    </recommendedName>
</protein>
<reference evidence="4 5" key="1">
    <citation type="journal article" date="2009" name="Science">
        <title>Genome sequence, comparative analysis, and population genetics of the domestic horse.</title>
        <authorList>
            <consortium name="Broad Institute Genome Sequencing Platform"/>
            <consortium name="Broad Institute Whole Genome Assembly Team"/>
            <person name="Wade C.M."/>
            <person name="Giulotto E."/>
            <person name="Sigurdsson S."/>
            <person name="Zoli M."/>
            <person name="Gnerre S."/>
            <person name="Imsland F."/>
            <person name="Lear T.L."/>
            <person name="Adelson D.L."/>
            <person name="Bailey E."/>
            <person name="Bellone R.R."/>
            <person name="Bloecker H."/>
            <person name="Distl O."/>
            <person name="Edgar R.C."/>
            <person name="Garber M."/>
            <person name="Leeb T."/>
            <person name="Mauceli E."/>
            <person name="MacLeod J.N."/>
            <person name="Penedo M.C.T."/>
            <person name="Raison J.M."/>
            <person name="Sharpe T."/>
            <person name="Vogel J."/>
            <person name="Andersson L."/>
            <person name="Antczak D.F."/>
            <person name="Biagi T."/>
            <person name="Binns M.M."/>
            <person name="Chowdhary B.P."/>
            <person name="Coleman S.J."/>
            <person name="Della Valle G."/>
            <person name="Fryc S."/>
            <person name="Guerin G."/>
            <person name="Hasegawa T."/>
            <person name="Hill E.W."/>
            <person name="Jurka J."/>
            <person name="Kiialainen A."/>
            <person name="Lindgren G."/>
            <person name="Liu J."/>
            <person name="Magnani E."/>
            <person name="Mickelson J.R."/>
            <person name="Murray J."/>
            <person name="Nergadze S.G."/>
            <person name="Onofrio R."/>
            <person name="Pedroni S."/>
            <person name="Piras M.F."/>
            <person name="Raudsepp T."/>
            <person name="Rocchi M."/>
            <person name="Roeed K.H."/>
            <person name="Ryder O.A."/>
            <person name="Searle S."/>
            <person name="Skow L."/>
            <person name="Swinburne J.E."/>
            <person name="Syvaenen A.C."/>
            <person name="Tozaki T."/>
            <person name="Valberg S.J."/>
            <person name="Vaudin M."/>
            <person name="White J.R."/>
            <person name="Zody M.C."/>
            <person name="Lander E.S."/>
            <person name="Lindblad-Toh K."/>
        </authorList>
    </citation>
    <scope>NUCLEOTIDE SEQUENCE [LARGE SCALE GENOMIC DNA]</scope>
    <source>
        <strain evidence="4 5">Thoroughbred</strain>
    </source>
</reference>
<dbReference type="SUPFAM" id="SSF51101">
    <property type="entry name" value="Mannose-binding lectins"/>
    <property type="match status" value="1"/>
</dbReference>
<dbReference type="Pfam" id="PF01419">
    <property type="entry name" value="Jacalin"/>
    <property type="match status" value="1"/>
</dbReference>
<dbReference type="Gene3D" id="2.100.10.30">
    <property type="entry name" value="Jacalin-like lectin domain"/>
    <property type="match status" value="1"/>
</dbReference>
<dbReference type="SMART" id="SM00915">
    <property type="entry name" value="Jacalin"/>
    <property type="match status" value="1"/>
</dbReference>
<dbReference type="PaxDb" id="9796-ENSECAP00000026490"/>
<name>A0A3Q2KS55_HORSE</name>
<sequence>PCGLFSLPTCFFHHLEIYGLGGGRYFSTTPDYDNDVTGIRVSVGPVFGLIKSIQLRYGSSWSKSLGAQGGKIQEFLLQPGEHIIAVHGSYRGYLRYLVVYTDQGRSAAFGREEGNSFSASPDQPWKVLTGIFGHHKLLGITSIGFRWASIQSFG</sequence>
<dbReference type="GO" id="GO:0030246">
    <property type="term" value="F:carbohydrate binding"/>
    <property type="evidence" value="ECO:0007669"/>
    <property type="project" value="UniProtKB-KW"/>
</dbReference>
<dbReference type="GeneTree" id="ENSGT00940000163143"/>
<dbReference type="InterPro" id="IPR001229">
    <property type="entry name" value="Jacalin-like_lectin_dom"/>
</dbReference>
<dbReference type="PANTHER" id="PTHR33589:SF1">
    <property type="entry name" value="ZYMOGEN GRANULE PROTEIN 16 HOMOLOG B"/>
    <property type="match status" value="1"/>
</dbReference>
<keyword evidence="5" id="KW-1185">Reference proteome</keyword>
<dbReference type="GO" id="GO:0005615">
    <property type="term" value="C:extracellular space"/>
    <property type="evidence" value="ECO:0000318"/>
    <property type="project" value="GO_Central"/>
</dbReference>
<dbReference type="PROSITE" id="PS51752">
    <property type="entry name" value="JACALIN_LECTIN"/>
    <property type="match status" value="1"/>
</dbReference>
<feature type="domain" description="Jacalin-type lectin" evidence="3">
    <location>
        <begin position="12"/>
        <end position="149"/>
    </location>
</feature>
<dbReference type="InParanoid" id="A0A3Q2KS55"/>
<reference evidence="4" key="3">
    <citation type="submission" date="2025-09" db="UniProtKB">
        <authorList>
            <consortium name="Ensembl"/>
        </authorList>
    </citation>
    <scope>IDENTIFICATION</scope>
    <source>
        <strain evidence="4">Thoroughbred</strain>
    </source>
</reference>
<dbReference type="PANTHER" id="PTHR33589">
    <property type="entry name" value="OS11G0524900 PROTEIN"/>
    <property type="match status" value="1"/>
</dbReference>
<dbReference type="Proteomes" id="UP000002281">
    <property type="component" value="Chromosome 13"/>
</dbReference>
<evidence type="ECO:0000313" key="5">
    <source>
        <dbReference type="Proteomes" id="UP000002281"/>
    </source>
</evidence>
<reference evidence="4" key="2">
    <citation type="submission" date="2025-08" db="UniProtKB">
        <authorList>
            <consortium name="Ensembl"/>
        </authorList>
    </citation>
    <scope>IDENTIFICATION</scope>
    <source>
        <strain evidence="4">Thoroughbred</strain>
    </source>
</reference>
<evidence type="ECO:0000256" key="2">
    <source>
        <dbReference type="ARBA" id="ARBA00022734"/>
    </source>
</evidence>
<keyword evidence="1" id="KW-0732">Signal</keyword>
<evidence type="ECO:0000259" key="3">
    <source>
        <dbReference type="PROSITE" id="PS51752"/>
    </source>
</evidence>
<dbReference type="Bgee" id="ENSECAG00000035748">
    <property type="expression patterns" value="Expressed in zone of skin and 1 other cell type or tissue"/>
</dbReference>
<evidence type="ECO:0000313" key="4">
    <source>
        <dbReference type="Ensembl" id="ENSECAP00000026490.2"/>
    </source>
</evidence>